<keyword evidence="5" id="KW-0508">mRNA splicing</keyword>
<dbReference type="PANTHER" id="PTHR11246">
    <property type="entry name" value="PRE-MRNA SPLICING FACTOR"/>
    <property type="match status" value="1"/>
</dbReference>
<dbReference type="InterPro" id="IPR003107">
    <property type="entry name" value="HAT"/>
</dbReference>
<protein>
    <submittedName>
        <fullName evidence="9">Pre-mRNA-splicing factor SYF1</fullName>
    </submittedName>
</protein>
<dbReference type="OrthoDB" id="625233at2759"/>
<dbReference type="GO" id="GO:0000974">
    <property type="term" value="C:Prp19 complex"/>
    <property type="evidence" value="ECO:0007669"/>
    <property type="project" value="TreeGrafter"/>
</dbReference>
<dbReference type="InterPro" id="IPR045075">
    <property type="entry name" value="Syf1-like"/>
</dbReference>
<dbReference type="STRING" id="888268.A0A1E5UTK6"/>
<evidence type="ECO:0000256" key="5">
    <source>
        <dbReference type="ARBA" id="ARBA00023187"/>
    </source>
</evidence>
<evidence type="ECO:0000256" key="3">
    <source>
        <dbReference type="ARBA" id="ARBA00022664"/>
    </source>
</evidence>
<sequence length="364" mass="40718">MTATEKPHTLWLAFAKMYEGCGLLDSAREVFRRATQANFKTSEDLAVVWCEWAEMELKHLNPEAAIELLRQATSEPSIEVHGTLESACAVHERIHDLGLATPLPVLNHAALLQEHKRFENAFRVYQRGVTSFKHSHAEPIWAAYLTAFVQRYGTSKPERVRDLFEDAVRQAPPEAKKALFLRYAKFEEDSGLATRAMKVYEDAANAVPSRDRLGVYDVYVARAAALFGALKVREVYHHAITGGGLTDEDARAMSVRFADLEIGLGEAHRARALYVYASGFSDPGAHPEFWRRWNEFEVLHGDESTFREMLRSKRTMAMAGHTASAGVQAQTESGTVKRPCAGQRPEDGGMLQPDSKRMRVGVTL</sequence>
<dbReference type="GO" id="GO:0071007">
    <property type="term" value="C:U2-type catalytic step 2 spliceosome"/>
    <property type="evidence" value="ECO:0007669"/>
    <property type="project" value="TreeGrafter"/>
</dbReference>
<dbReference type="SMART" id="SM00386">
    <property type="entry name" value="HAT"/>
    <property type="match status" value="4"/>
</dbReference>
<organism evidence="9 10">
    <name type="scientific">Dichanthelium oligosanthes</name>
    <dbReference type="NCBI Taxonomy" id="888268"/>
    <lineage>
        <taxon>Eukaryota</taxon>
        <taxon>Viridiplantae</taxon>
        <taxon>Streptophyta</taxon>
        <taxon>Embryophyta</taxon>
        <taxon>Tracheophyta</taxon>
        <taxon>Spermatophyta</taxon>
        <taxon>Magnoliopsida</taxon>
        <taxon>Liliopsida</taxon>
        <taxon>Poales</taxon>
        <taxon>Poaceae</taxon>
        <taxon>PACMAD clade</taxon>
        <taxon>Panicoideae</taxon>
        <taxon>Panicodae</taxon>
        <taxon>Paniceae</taxon>
        <taxon>Dichantheliinae</taxon>
        <taxon>Dichanthelium</taxon>
    </lineage>
</organism>
<dbReference type="Pfam" id="PF23231">
    <property type="entry name" value="HAT_Syf1_CNRKL1_C"/>
    <property type="match status" value="1"/>
</dbReference>
<dbReference type="AlphaFoldDB" id="A0A1E5UTK6"/>
<dbReference type="Gene3D" id="1.25.40.10">
    <property type="entry name" value="Tetratricopeptide repeat domain"/>
    <property type="match status" value="3"/>
</dbReference>
<evidence type="ECO:0000313" key="9">
    <source>
        <dbReference type="EMBL" id="OEL16148.1"/>
    </source>
</evidence>
<keyword evidence="10" id="KW-1185">Reference proteome</keyword>
<feature type="region of interest" description="Disordered" evidence="7">
    <location>
        <begin position="324"/>
        <end position="364"/>
    </location>
</feature>
<evidence type="ECO:0000256" key="4">
    <source>
        <dbReference type="ARBA" id="ARBA00022737"/>
    </source>
</evidence>
<dbReference type="GO" id="GO:0071014">
    <property type="term" value="C:post-mRNA release spliceosomal complex"/>
    <property type="evidence" value="ECO:0007669"/>
    <property type="project" value="TreeGrafter"/>
</dbReference>
<comment type="similarity">
    <text evidence="2">Belongs to the crooked-neck family.</text>
</comment>
<gene>
    <name evidence="9" type="ORF">BAE44_0022831</name>
</gene>
<feature type="compositionally biased region" description="Polar residues" evidence="7">
    <location>
        <begin position="325"/>
        <end position="334"/>
    </location>
</feature>
<feature type="domain" description="Pre-mRNA-splicing factor Syf1/CRNKL1-like C-terminal HAT-repeats" evidence="8">
    <location>
        <begin position="79"/>
        <end position="329"/>
    </location>
</feature>
<dbReference type="PANTHER" id="PTHR11246:SF19">
    <property type="entry name" value="OS06G0235800 PROTEIN"/>
    <property type="match status" value="1"/>
</dbReference>
<evidence type="ECO:0000313" key="10">
    <source>
        <dbReference type="Proteomes" id="UP000095767"/>
    </source>
</evidence>
<dbReference type="InterPro" id="IPR055430">
    <property type="entry name" value="HAT_Syf1_CNRKL1_C"/>
</dbReference>
<dbReference type="GO" id="GO:0000349">
    <property type="term" value="P:generation of catalytic spliceosome for first transesterification step"/>
    <property type="evidence" value="ECO:0007669"/>
    <property type="project" value="TreeGrafter"/>
</dbReference>
<reference evidence="9 10" key="1">
    <citation type="submission" date="2016-09" db="EMBL/GenBank/DDBJ databases">
        <title>The draft genome of Dichanthelium oligosanthes: A C3 panicoid grass species.</title>
        <authorList>
            <person name="Studer A.J."/>
            <person name="Schnable J.C."/>
            <person name="Brutnell T.P."/>
        </authorList>
    </citation>
    <scope>NUCLEOTIDE SEQUENCE [LARGE SCALE GENOMIC DNA]</scope>
    <source>
        <strain evidence="10">cv. Kellogg 1175</strain>
        <tissue evidence="9">Leaf</tissue>
    </source>
</reference>
<accession>A0A1E5UTK6</accession>
<comment type="subcellular location">
    <subcellularLocation>
        <location evidence="1">Nucleus</location>
    </subcellularLocation>
</comment>
<evidence type="ECO:0000256" key="7">
    <source>
        <dbReference type="SAM" id="MobiDB-lite"/>
    </source>
</evidence>
<dbReference type="Proteomes" id="UP000095767">
    <property type="component" value="Unassembled WGS sequence"/>
</dbReference>
<keyword evidence="6" id="KW-0539">Nucleus</keyword>
<comment type="caution">
    <text evidence="9">The sequence shown here is derived from an EMBL/GenBank/DDBJ whole genome shotgun (WGS) entry which is preliminary data.</text>
</comment>
<dbReference type="InterPro" id="IPR011990">
    <property type="entry name" value="TPR-like_helical_dom_sf"/>
</dbReference>
<name>A0A1E5UTK6_9POAL</name>
<evidence type="ECO:0000256" key="6">
    <source>
        <dbReference type="ARBA" id="ARBA00023242"/>
    </source>
</evidence>
<keyword evidence="4" id="KW-0677">Repeat</keyword>
<keyword evidence="3" id="KW-0507">mRNA processing</keyword>
<dbReference type="EMBL" id="LWDX02063885">
    <property type="protein sequence ID" value="OEL16148.1"/>
    <property type="molecule type" value="Genomic_DNA"/>
</dbReference>
<evidence type="ECO:0000256" key="2">
    <source>
        <dbReference type="ARBA" id="ARBA00008644"/>
    </source>
</evidence>
<evidence type="ECO:0000256" key="1">
    <source>
        <dbReference type="ARBA" id="ARBA00004123"/>
    </source>
</evidence>
<evidence type="ECO:0000259" key="8">
    <source>
        <dbReference type="Pfam" id="PF23231"/>
    </source>
</evidence>
<proteinExistence type="inferred from homology"/>
<dbReference type="SUPFAM" id="SSF48452">
    <property type="entry name" value="TPR-like"/>
    <property type="match status" value="3"/>
</dbReference>